<feature type="transmembrane region" description="Helical" evidence="1">
    <location>
        <begin position="242"/>
        <end position="259"/>
    </location>
</feature>
<evidence type="ECO:0000313" key="3">
    <source>
        <dbReference type="Proteomes" id="UP001295423"/>
    </source>
</evidence>
<keyword evidence="3" id="KW-1185">Reference proteome</keyword>
<reference evidence="2" key="1">
    <citation type="submission" date="2023-08" db="EMBL/GenBank/DDBJ databases">
        <authorList>
            <person name="Audoor S."/>
            <person name="Bilcke G."/>
        </authorList>
    </citation>
    <scope>NUCLEOTIDE SEQUENCE</scope>
</reference>
<dbReference type="AlphaFoldDB" id="A0AAD2G951"/>
<name>A0AAD2G951_9STRA</name>
<comment type="caution">
    <text evidence="2">The sequence shown here is derived from an EMBL/GenBank/DDBJ whole genome shotgun (WGS) entry which is preliminary data.</text>
</comment>
<protein>
    <submittedName>
        <fullName evidence="2">Uncharacterized protein</fullName>
    </submittedName>
</protein>
<keyword evidence="1" id="KW-0812">Transmembrane</keyword>
<evidence type="ECO:0000313" key="2">
    <source>
        <dbReference type="EMBL" id="CAJ1966109.1"/>
    </source>
</evidence>
<accession>A0AAD2G951</accession>
<dbReference type="EMBL" id="CAKOGP040002258">
    <property type="protein sequence ID" value="CAJ1966109.1"/>
    <property type="molecule type" value="Genomic_DNA"/>
</dbReference>
<keyword evidence="1" id="KW-1133">Transmembrane helix</keyword>
<proteinExistence type="predicted"/>
<dbReference type="Proteomes" id="UP001295423">
    <property type="component" value="Unassembled WGS sequence"/>
</dbReference>
<sequence>MPDFLNLPDSLSHCANFTTIDTEPLDRFACAGLQSFQNYCCPGDGIYACEFCTNGLDNIDTFLLEKNVSCSEYQYRAIFAGEEQCMEDFKPVESLCCSESTFPPAATLTPSKAVKEGQCVFCSNGLINETLVMPEFLNLPPSLSSCANLNAIDTEPLDKFACLGLLSFQNYCCPGEDVFACEFCSSGLDNPNAIVPEWNETCSQFRRRAVFADEGQCEGDHRPMESLCCPGISSSAMKQTQPLVGLVLTVLTILVGFFLD</sequence>
<evidence type="ECO:0000256" key="1">
    <source>
        <dbReference type="SAM" id="Phobius"/>
    </source>
</evidence>
<gene>
    <name evidence="2" type="ORF">CYCCA115_LOCUS21692</name>
</gene>
<organism evidence="2 3">
    <name type="scientific">Cylindrotheca closterium</name>
    <dbReference type="NCBI Taxonomy" id="2856"/>
    <lineage>
        <taxon>Eukaryota</taxon>
        <taxon>Sar</taxon>
        <taxon>Stramenopiles</taxon>
        <taxon>Ochrophyta</taxon>
        <taxon>Bacillariophyta</taxon>
        <taxon>Bacillariophyceae</taxon>
        <taxon>Bacillariophycidae</taxon>
        <taxon>Bacillariales</taxon>
        <taxon>Bacillariaceae</taxon>
        <taxon>Cylindrotheca</taxon>
    </lineage>
</organism>
<keyword evidence="1" id="KW-0472">Membrane</keyword>